<keyword evidence="2" id="KW-0472">Membrane</keyword>
<feature type="compositionally biased region" description="Low complexity" evidence="1">
    <location>
        <begin position="830"/>
        <end position="853"/>
    </location>
</feature>
<sequence>MVNVGAVSCLLLVASSVVLASDAQINGQEIIGTDIMSSREVLGPVDIKGGGKRTTQPLVVRVELHEQTPTLNKLSKTRLTPTALLREPQISLSTKLPEPEEALHKRQNEKIRVPVAAVPPSPGDSTQTLGPIASAVSASLTSSAAAALASVSADFQGQLGALSAQSSADVAAASAAVSASASTALASVTESAAAAMASISASASSAIASADANTASIAASASSAAAAASSSAAASARSAIAAVQSSLGSEVSMTMPSATAAFNNNNIVQPNSSASSEDAGSLLITPSQIAAMVIGTIVGTAIFTLLVVYAVVICRQRREKKHMEKYRKERKYSDIALNAMDRDDETGRAEGYSSRYHRPAAPHSEGTGSIVPVRQVVRPQKAQLITHRPSLPPLQEESPRVSDQFDLYPPREGPSEGLDFHALSYTPEQTSHGMPEEPDPVKLALIKRQSRGGSKRLAVTRVDSVSHQRHDSNSSNLDTSVPANPYFPGPLTPGQPSFKRPRLARTPSSDTLPHPNRELPSPLAPNPPMSSAIAPATATSNWGWGAESSSQVPPTSSQYQNLNAQVQPDYPYTYRPSSAKPQYIPDRNQPHVGFLLQQDSASPRPAQQAQQYEYDKLYPNYIRRSNAANPRAENMRPTVSTDGVSSPIPLRPINHISISPISPYSSTFENPLASPNFISPLSPPPKSPLRAVMRLSKSDYSLRDQHNVSPLSSDDGHDSSRKATPPLPLRGFSRSSGELGAVGLAQATAGLDLNFGPSGTSPFHRTTNDDDDDEEDGEDDDITAMTPGLPALRRTDTAASGPSRASSLTAKSYHSNTNPNGGGRFTFLASNGHSPDSSNPSSTPTSPWGPLPSLRKRRSSSLGRIEIPPEQLTVGGIYVGAPGPRFVLFPPAGAGGSAASTTTSPGAVVPVSPLGAGPGLGLGLGLGLGHGKSRSMGNAELRQAE</sequence>
<evidence type="ECO:0000256" key="3">
    <source>
        <dbReference type="SAM" id="SignalP"/>
    </source>
</evidence>
<proteinExistence type="predicted"/>
<evidence type="ECO:0000313" key="5">
    <source>
        <dbReference type="Proteomes" id="UP001408356"/>
    </source>
</evidence>
<dbReference type="EMBL" id="JARVKF010000404">
    <property type="protein sequence ID" value="KAK9416742.1"/>
    <property type="molecule type" value="Genomic_DNA"/>
</dbReference>
<feature type="compositionally biased region" description="Polar residues" evidence="1">
    <location>
        <begin position="797"/>
        <end position="819"/>
    </location>
</feature>
<protein>
    <submittedName>
        <fullName evidence="4">REJ domain-containing protein</fullName>
    </submittedName>
</protein>
<name>A0ABR2UQD5_9PEZI</name>
<feature type="region of interest" description="Disordered" evidence="1">
    <location>
        <begin position="753"/>
        <end position="867"/>
    </location>
</feature>
<feature type="compositionally biased region" description="Polar residues" evidence="1">
    <location>
        <begin position="473"/>
        <end position="482"/>
    </location>
</feature>
<feature type="region of interest" description="Disordered" evidence="1">
    <location>
        <begin position="449"/>
        <end position="535"/>
    </location>
</feature>
<feature type="compositionally biased region" description="Acidic residues" evidence="1">
    <location>
        <begin position="769"/>
        <end position="782"/>
    </location>
</feature>
<feature type="region of interest" description="Disordered" evidence="1">
    <location>
        <begin position="345"/>
        <end position="420"/>
    </location>
</feature>
<gene>
    <name evidence="4" type="ORF">SUNI508_09440</name>
</gene>
<feature type="chain" id="PRO_5046145239" evidence="3">
    <location>
        <begin position="21"/>
        <end position="945"/>
    </location>
</feature>
<accession>A0ABR2UQD5</accession>
<evidence type="ECO:0000313" key="4">
    <source>
        <dbReference type="EMBL" id="KAK9416742.1"/>
    </source>
</evidence>
<keyword evidence="5" id="KW-1185">Reference proteome</keyword>
<keyword evidence="3" id="KW-0732">Signal</keyword>
<organism evidence="4 5">
    <name type="scientific">Seiridium unicorne</name>
    <dbReference type="NCBI Taxonomy" id="138068"/>
    <lineage>
        <taxon>Eukaryota</taxon>
        <taxon>Fungi</taxon>
        <taxon>Dikarya</taxon>
        <taxon>Ascomycota</taxon>
        <taxon>Pezizomycotina</taxon>
        <taxon>Sordariomycetes</taxon>
        <taxon>Xylariomycetidae</taxon>
        <taxon>Amphisphaeriales</taxon>
        <taxon>Sporocadaceae</taxon>
        <taxon>Seiridium</taxon>
    </lineage>
</organism>
<evidence type="ECO:0000256" key="2">
    <source>
        <dbReference type="SAM" id="Phobius"/>
    </source>
</evidence>
<feature type="region of interest" description="Disordered" evidence="1">
    <location>
        <begin position="627"/>
        <end position="648"/>
    </location>
</feature>
<feature type="region of interest" description="Disordered" evidence="1">
    <location>
        <begin position="700"/>
        <end position="734"/>
    </location>
</feature>
<feature type="signal peptide" evidence="3">
    <location>
        <begin position="1"/>
        <end position="20"/>
    </location>
</feature>
<keyword evidence="2" id="KW-1133">Transmembrane helix</keyword>
<evidence type="ECO:0000256" key="1">
    <source>
        <dbReference type="SAM" id="MobiDB-lite"/>
    </source>
</evidence>
<feature type="transmembrane region" description="Helical" evidence="2">
    <location>
        <begin position="289"/>
        <end position="313"/>
    </location>
</feature>
<keyword evidence="2" id="KW-0812">Transmembrane</keyword>
<dbReference type="Proteomes" id="UP001408356">
    <property type="component" value="Unassembled WGS sequence"/>
</dbReference>
<comment type="caution">
    <text evidence="4">The sequence shown here is derived from an EMBL/GenBank/DDBJ whole genome shotgun (WGS) entry which is preliminary data.</text>
</comment>
<reference evidence="4 5" key="1">
    <citation type="journal article" date="2024" name="J. Plant Pathol.">
        <title>Sequence and assembly of the genome of Seiridium unicorne, isolate CBS 538.82, causal agent of cypress canker disease.</title>
        <authorList>
            <person name="Scali E."/>
            <person name="Rocca G.D."/>
            <person name="Danti R."/>
            <person name="Garbelotto M."/>
            <person name="Barberini S."/>
            <person name="Baroncelli R."/>
            <person name="Emiliani G."/>
        </authorList>
    </citation>
    <scope>NUCLEOTIDE SEQUENCE [LARGE SCALE GENOMIC DNA]</scope>
    <source>
        <strain evidence="4 5">BM-138-508</strain>
    </source>
</reference>